<name>A0ABW7KD52_9NOCA</name>
<reference evidence="4 5" key="1">
    <citation type="submission" date="2024-10" db="EMBL/GenBank/DDBJ databases">
        <authorList>
            <person name="Riesco R."/>
        </authorList>
    </citation>
    <scope>NUCLEOTIDE SEQUENCE [LARGE SCALE GENOMIC DNA]</scope>
    <source>
        <strain evidence="3 5">NCIMB 15448</strain>
        <strain evidence="1 4">NCIMB 15449</strain>
        <strain evidence="2 6">NCIMB 15450</strain>
    </source>
</reference>
<dbReference type="EMBL" id="JBIMSN010000138">
    <property type="protein sequence ID" value="MFH5232157.1"/>
    <property type="molecule type" value="Genomic_DNA"/>
</dbReference>
<protein>
    <submittedName>
        <fullName evidence="3">Uncharacterized protein</fullName>
    </submittedName>
</protein>
<dbReference type="Proteomes" id="UP001609219">
    <property type="component" value="Unassembled WGS sequence"/>
</dbReference>
<dbReference type="EMBL" id="JBIMSP010000001">
    <property type="protein sequence ID" value="MFH5240333.1"/>
    <property type="molecule type" value="Genomic_DNA"/>
</dbReference>
<dbReference type="RefSeq" id="WP_395117129.1">
    <property type="nucleotide sequence ID" value="NZ_JBIMSN010000138.1"/>
</dbReference>
<dbReference type="Proteomes" id="UP001609176">
    <property type="component" value="Unassembled WGS sequence"/>
</dbReference>
<evidence type="ECO:0000313" key="6">
    <source>
        <dbReference type="Proteomes" id="UP001609219"/>
    </source>
</evidence>
<evidence type="ECO:0000313" key="5">
    <source>
        <dbReference type="Proteomes" id="UP001609176"/>
    </source>
</evidence>
<accession>A0ABW7KD52</accession>
<evidence type="ECO:0000313" key="3">
    <source>
        <dbReference type="EMBL" id="MFH5240333.1"/>
    </source>
</evidence>
<keyword evidence="6" id="KW-1185">Reference proteome</keyword>
<proteinExistence type="predicted"/>
<sequence>MGNSQLGVTKTAGMNHALLAARGTALCTAAIDPIVGWSAKQGEAAAMAAAAPHAAAPQAFRLRYAPRASVIRGSIRSPLR</sequence>
<comment type="caution">
    <text evidence="3">The sequence shown here is derived from an EMBL/GenBank/DDBJ whole genome shotgun (WGS) entry which is preliminary data.</text>
</comment>
<evidence type="ECO:0000313" key="2">
    <source>
        <dbReference type="EMBL" id="MFH5232157.1"/>
    </source>
</evidence>
<dbReference type="EMBL" id="JBIMSO010000067">
    <property type="protein sequence ID" value="MFH5211014.1"/>
    <property type="molecule type" value="Genomic_DNA"/>
</dbReference>
<organism evidence="3 5">
    <name type="scientific">Antrihabitans spumae</name>
    <dbReference type="NCBI Taxonomy" id="3373370"/>
    <lineage>
        <taxon>Bacteria</taxon>
        <taxon>Bacillati</taxon>
        <taxon>Actinomycetota</taxon>
        <taxon>Actinomycetes</taxon>
        <taxon>Mycobacteriales</taxon>
        <taxon>Nocardiaceae</taxon>
        <taxon>Antrihabitans</taxon>
    </lineage>
</organism>
<gene>
    <name evidence="3" type="ORF">ACHIPV_00320</name>
    <name evidence="1" type="ORF">ACHIPZ_22795</name>
    <name evidence="2" type="ORF">ACHIRB_26835</name>
</gene>
<evidence type="ECO:0000313" key="4">
    <source>
        <dbReference type="Proteomes" id="UP001609175"/>
    </source>
</evidence>
<evidence type="ECO:0000313" key="1">
    <source>
        <dbReference type="EMBL" id="MFH5211014.1"/>
    </source>
</evidence>
<dbReference type="Proteomes" id="UP001609175">
    <property type="component" value="Unassembled WGS sequence"/>
</dbReference>